<proteinExistence type="inferred from homology"/>
<dbReference type="InterPro" id="IPR000847">
    <property type="entry name" value="LysR_HTH_N"/>
</dbReference>
<name>A0ABV5SLH9_9MICO</name>
<evidence type="ECO:0000256" key="1">
    <source>
        <dbReference type="ARBA" id="ARBA00009437"/>
    </source>
</evidence>
<keyword evidence="7" id="KW-1185">Reference proteome</keyword>
<dbReference type="PANTHER" id="PTHR30126:SF39">
    <property type="entry name" value="HTH-TYPE TRANSCRIPTIONAL REGULATOR CYSL"/>
    <property type="match status" value="1"/>
</dbReference>
<evidence type="ECO:0000256" key="3">
    <source>
        <dbReference type="ARBA" id="ARBA00023125"/>
    </source>
</evidence>
<evidence type="ECO:0000256" key="4">
    <source>
        <dbReference type="ARBA" id="ARBA00023163"/>
    </source>
</evidence>
<dbReference type="Pfam" id="PF00126">
    <property type="entry name" value="HTH_1"/>
    <property type="match status" value="1"/>
</dbReference>
<keyword evidence="2" id="KW-0805">Transcription regulation</keyword>
<dbReference type="SUPFAM" id="SSF46785">
    <property type="entry name" value="Winged helix' DNA-binding domain"/>
    <property type="match status" value="1"/>
</dbReference>
<gene>
    <name evidence="6" type="ORF">ACFFQV_02690</name>
</gene>
<dbReference type="PANTHER" id="PTHR30126">
    <property type="entry name" value="HTH-TYPE TRANSCRIPTIONAL REGULATOR"/>
    <property type="match status" value="1"/>
</dbReference>
<evidence type="ECO:0000313" key="6">
    <source>
        <dbReference type="EMBL" id="MFB9641188.1"/>
    </source>
</evidence>
<dbReference type="InterPro" id="IPR036390">
    <property type="entry name" value="WH_DNA-bd_sf"/>
</dbReference>
<dbReference type="EMBL" id="JBHMBL010000001">
    <property type="protein sequence ID" value="MFB9641188.1"/>
    <property type="molecule type" value="Genomic_DNA"/>
</dbReference>
<dbReference type="PROSITE" id="PS50931">
    <property type="entry name" value="HTH_LYSR"/>
    <property type="match status" value="1"/>
</dbReference>
<reference evidence="6 7" key="1">
    <citation type="submission" date="2024-09" db="EMBL/GenBank/DDBJ databases">
        <authorList>
            <person name="Sun Q."/>
            <person name="Mori K."/>
        </authorList>
    </citation>
    <scope>NUCLEOTIDE SEQUENCE [LARGE SCALE GENOMIC DNA]</scope>
    <source>
        <strain evidence="6 7">JCM 14321</strain>
    </source>
</reference>
<keyword evidence="3" id="KW-0238">DNA-binding</keyword>
<dbReference type="InterPro" id="IPR005119">
    <property type="entry name" value="LysR_subst-bd"/>
</dbReference>
<dbReference type="Proteomes" id="UP001589667">
    <property type="component" value="Unassembled WGS sequence"/>
</dbReference>
<protein>
    <submittedName>
        <fullName evidence="6">LysR family transcriptional regulator</fullName>
    </submittedName>
</protein>
<comment type="caution">
    <text evidence="6">The sequence shown here is derived from an EMBL/GenBank/DDBJ whole genome shotgun (WGS) entry which is preliminary data.</text>
</comment>
<sequence>MPTRWPELPVLELLAAVGVHGSLGAAARAVGMAQPNASRSLANLERNLGLTLVERHPRGSRLTADGLVVAELAGRLVDGAAELLATATALRERHEARLDLAASLTVAEYLLPAWIAGLRHAHPELDVRVRVENSSQVFELLAAREIELGFVESPSVPHGPRSRIVARDRLVVVVAPTHPWTRRTHVTAAELAATPLVTREAGSGTRSTLAEALGPATGAEGHELAAPAMVLSSNAAVLISAASGAGPAVLSELAARPWVARGELVEVPVDGLDLRRRLRAVWRAGEPLSAPAAALLGQLGG</sequence>
<dbReference type="InterPro" id="IPR036388">
    <property type="entry name" value="WH-like_DNA-bd_sf"/>
</dbReference>
<feature type="domain" description="HTH lysR-type" evidence="5">
    <location>
        <begin position="6"/>
        <end position="63"/>
    </location>
</feature>
<evidence type="ECO:0000256" key="2">
    <source>
        <dbReference type="ARBA" id="ARBA00023015"/>
    </source>
</evidence>
<dbReference type="Pfam" id="PF03466">
    <property type="entry name" value="LysR_substrate"/>
    <property type="match status" value="1"/>
</dbReference>
<dbReference type="RefSeq" id="WP_344291402.1">
    <property type="nucleotide sequence ID" value="NZ_BAAANI010000006.1"/>
</dbReference>
<comment type="similarity">
    <text evidence="1">Belongs to the LysR transcriptional regulatory family.</text>
</comment>
<evidence type="ECO:0000313" key="7">
    <source>
        <dbReference type="Proteomes" id="UP001589667"/>
    </source>
</evidence>
<accession>A0ABV5SLH9</accession>
<dbReference type="Gene3D" id="1.10.10.10">
    <property type="entry name" value="Winged helix-like DNA-binding domain superfamily/Winged helix DNA-binding domain"/>
    <property type="match status" value="1"/>
</dbReference>
<dbReference type="Gene3D" id="3.40.190.10">
    <property type="entry name" value="Periplasmic binding protein-like II"/>
    <property type="match status" value="2"/>
</dbReference>
<evidence type="ECO:0000259" key="5">
    <source>
        <dbReference type="PROSITE" id="PS50931"/>
    </source>
</evidence>
<organism evidence="6 7">
    <name type="scientific">Agromyces lapidis</name>
    <dbReference type="NCBI Taxonomy" id="279574"/>
    <lineage>
        <taxon>Bacteria</taxon>
        <taxon>Bacillati</taxon>
        <taxon>Actinomycetota</taxon>
        <taxon>Actinomycetes</taxon>
        <taxon>Micrococcales</taxon>
        <taxon>Microbacteriaceae</taxon>
        <taxon>Agromyces</taxon>
    </lineage>
</organism>
<keyword evidence="4" id="KW-0804">Transcription</keyword>
<dbReference type="SUPFAM" id="SSF53850">
    <property type="entry name" value="Periplasmic binding protein-like II"/>
    <property type="match status" value="1"/>
</dbReference>